<proteinExistence type="predicted"/>
<gene>
    <name evidence="2" type="ORF">K0M31_017680</name>
</gene>
<accession>A0AA40G5E9</accession>
<sequence length="55" mass="6119">MADPFIFVALLKAPRRSLETSPEDISVLEFVHALGEPGIDDDEEDEEEEVLSPGY</sequence>
<comment type="caution">
    <text evidence="2">The sequence shown here is derived from an EMBL/GenBank/DDBJ whole genome shotgun (WGS) entry which is preliminary data.</text>
</comment>
<evidence type="ECO:0000256" key="1">
    <source>
        <dbReference type="SAM" id="MobiDB-lite"/>
    </source>
</evidence>
<dbReference type="AlphaFoldDB" id="A0AA40G5E9"/>
<name>A0AA40G5E9_9HYME</name>
<keyword evidence="3" id="KW-1185">Reference proteome</keyword>
<organism evidence="2 3">
    <name type="scientific">Melipona bicolor</name>
    <dbReference type="NCBI Taxonomy" id="60889"/>
    <lineage>
        <taxon>Eukaryota</taxon>
        <taxon>Metazoa</taxon>
        <taxon>Ecdysozoa</taxon>
        <taxon>Arthropoda</taxon>
        <taxon>Hexapoda</taxon>
        <taxon>Insecta</taxon>
        <taxon>Pterygota</taxon>
        <taxon>Neoptera</taxon>
        <taxon>Endopterygota</taxon>
        <taxon>Hymenoptera</taxon>
        <taxon>Apocrita</taxon>
        <taxon>Aculeata</taxon>
        <taxon>Apoidea</taxon>
        <taxon>Anthophila</taxon>
        <taxon>Apidae</taxon>
        <taxon>Melipona</taxon>
    </lineage>
</organism>
<evidence type="ECO:0000313" key="3">
    <source>
        <dbReference type="Proteomes" id="UP001177670"/>
    </source>
</evidence>
<reference evidence="2" key="1">
    <citation type="submission" date="2021-10" db="EMBL/GenBank/DDBJ databases">
        <title>Melipona bicolor Genome sequencing and assembly.</title>
        <authorList>
            <person name="Araujo N.S."/>
            <person name="Arias M.C."/>
        </authorList>
    </citation>
    <scope>NUCLEOTIDE SEQUENCE</scope>
    <source>
        <strain evidence="2">USP_2M_L1-L4_2017</strain>
        <tissue evidence="2">Whole body</tissue>
    </source>
</reference>
<protein>
    <submittedName>
        <fullName evidence="2">Uncharacterized protein</fullName>
    </submittedName>
</protein>
<dbReference type="Proteomes" id="UP001177670">
    <property type="component" value="Unassembled WGS sequence"/>
</dbReference>
<evidence type="ECO:0000313" key="2">
    <source>
        <dbReference type="EMBL" id="KAK1131395.1"/>
    </source>
</evidence>
<dbReference type="EMBL" id="JAHYIQ010000006">
    <property type="protein sequence ID" value="KAK1131395.1"/>
    <property type="molecule type" value="Genomic_DNA"/>
</dbReference>
<feature type="compositionally biased region" description="Acidic residues" evidence="1">
    <location>
        <begin position="38"/>
        <end position="55"/>
    </location>
</feature>
<feature type="region of interest" description="Disordered" evidence="1">
    <location>
        <begin position="36"/>
        <end position="55"/>
    </location>
</feature>